<dbReference type="InterPro" id="IPR012340">
    <property type="entry name" value="NA-bd_OB-fold"/>
</dbReference>
<dbReference type="RGD" id="1561203">
    <property type="gene designation" value="Polr2h"/>
</dbReference>
<proteinExistence type="evidence at protein level"/>
<evidence type="ECO:0000256" key="2">
    <source>
        <dbReference type="ARBA" id="ARBA00008912"/>
    </source>
</evidence>
<dbReference type="Ensembl" id="ENSRNOT00000173813.1">
    <property type="protein sequence ID" value="ENSRNOP00000101772.1"/>
    <property type="gene ID" value="ENSRNOG00000001748.7"/>
</dbReference>
<comment type="subcellular location">
    <subcellularLocation>
        <location evidence="1">Nucleus</location>
    </subcellularLocation>
</comment>
<keyword evidence="7" id="KW-1267">Proteomics identification</keyword>
<evidence type="ECO:0000256" key="3">
    <source>
        <dbReference type="ARBA" id="ARBA00023242"/>
    </source>
</evidence>
<gene>
    <name evidence="5" type="primary">Polr2h</name>
</gene>
<keyword evidence="3" id="KW-0539">Nucleus</keyword>
<reference evidence="5" key="3">
    <citation type="submission" date="2025-09" db="UniProtKB">
        <authorList>
            <consortium name="Ensembl"/>
        </authorList>
    </citation>
    <scope>IDENTIFICATION</scope>
    <source>
        <strain evidence="5">Brown Norway</strain>
    </source>
</reference>
<protein>
    <submittedName>
        <fullName evidence="5">RNA polymerase II, I and III subunit H</fullName>
    </submittedName>
</protein>
<keyword evidence="6" id="KW-1185">Reference proteome</keyword>
<name>A0ABK0LLB2_RAT</name>
<dbReference type="Pfam" id="PF03870">
    <property type="entry name" value="RNA_pol_Rpb8"/>
    <property type="match status" value="1"/>
</dbReference>
<dbReference type="GeneTree" id="ENSGT00390000018195"/>
<dbReference type="PANTHER" id="PTHR10917:SF0">
    <property type="entry name" value="DNA-DIRECTED RNA POLYMERASES I, II, AND III SUBUNIT RPABC3"/>
    <property type="match status" value="1"/>
</dbReference>
<dbReference type="Gene3D" id="2.40.50.140">
    <property type="entry name" value="Nucleic acid-binding proteins"/>
    <property type="match status" value="1"/>
</dbReference>
<comment type="function">
    <text evidence="4">DNA-dependent RNA polymerase catalyzes the transcription of DNA into RNA using the four ribonucleoside triphosphates as substrates. Common component of RNA polymerases I, II and III which synthesize ribosomal RNA precursors, mRNA precursors and many functional non-coding RNAs, and small RNAs, such as 5S rRNA and tRNAs, respectively.</text>
</comment>
<dbReference type="SMART" id="SM00658">
    <property type="entry name" value="RPOL8c"/>
    <property type="match status" value="1"/>
</dbReference>
<dbReference type="InterPro" id="IPR005570">
    <property type="entry name" value="RPABC3"/>
</dbReference>
<organism evidence="5 6">
    <name type="scientific">Rattus norvegicus</name>
    <name type="common">Rat</name>
    <dbReference type="NCBI Taxonomy" id="10116"/>
    <lineage>
        <taxon>Eukaryota</taxon>
        <taxon>Metazoa</taxon>
        <taxon>Chordata</taxon>
        <taxon>Craniata</taxon>
        <taxon>Vertebrata</taxon>
        <taxon>Euteleostomi</taxon>
        <taxon>Mammalia</taxon>
        <taxon>Eutheria</taxon>
        <taxon>Euarchontoglires</taxon>
        <taxon>Glires</taxon>
        <taxon>Rodentia</taxon>
        <taxon>Myomorpha</taxon>
        <taxon>Muroidea</taxon>
        <taxon>Muridae</taxon>
        <taxon>Murinae</taxon>
        <taxon>Rattus</taxon>
    </lineage>
</organism>
<evidence type="ECO:0007829" key="7">
    <source>
        <dbReference type="PeptideAtlas" id="A0ABK0LLB2"/>
    </source>
</evidence>
<dbReference type="PANTHER" id="PTHR10917">
    <property type="entry name" value="DNA-DIRECTED RNA POLYMERASES I, II, AND III SUBUNIT RPABC3"/>
    <property type="match status" value="1"/>
</dbReference>
<accession>A0ABK0LLB2</accession>
<dbReference type="SUPFAM" id="SSF50249">
    <property type="entry name" value="Nucleic acid-binding proteins"/>
    <property type="match status" value="1"/>
</dbReference>
<reference evidence="5" key="2">
    <citation type="submission" date="2025-08" db="UniProtKB">
        <authorList>
            <consortium name="Ensembl"/>
        </authorList>
    </citation>
    <scope>IDENTIFICATION</scope>
    <source>
        <strain evidence="5">Brown Norway</strain>
    </source>
</reference>
<reference evidence="5" key="1">
    <citation type="submission" date="2024-01" db="EMBL/GenBank/DDBJ databases">
        <title>GRCr8: a new rat reference genome assembly contstructed from accurate long reads and long range scaffolding.</title>
        <authorList>
            <person name="Doris P.A."/>
            <person name="Kalbfleisch T."/>
            <person name="Li K."/>
            <person name="Howe K."/>
            <person name="Wood J."/>
        </authorList>
    </citation>
    <scope>NUCLEOTIDE SEQUENCE [LARGE SCALE GENOMIC DNA]</scope>
    <source>
        <strain evidence="5">Brown Norway</strain>
    </source>
</reference>
<sequence>MAGILFEDIFDVKDIDPEGKKFDRVSRLHCESESFKMDLILDVNIQIYPVDLGDKFRLVIASTLYEDGTLDDGEYNPTDDRPSRADQFEYVMYGKVYRIEGDETSTEAATRLIPNLGGRICLGNSFQSECGSLNVTCCQGFKTLLSRGHTGNLSCFVRDNRASSWITTCIFIVRPFLLVFTTLCVASLYPNPWIFGSPPDFFFFPLK</sequence>
<evidence type="ECO:0000313" key="6">
    <source>
        <dbReference type="Proteomes" id="UP000002494"/>
    </source>
</evidence>
<dbReference type="Proteomes" id="UP000002494">
    <property type="component" value="Chromosome 11"/>
</dbReference>
<comment type="similarity">
    <text evidence="2">Belongs to the eukaryotic RPB8 RNA polymerase subunit family.</text>
</comment>
<evidence type="ECO:0000313" key="5">
    <source>
        <dbReference type="Ensembl" id="ENSRNOP00000101772.1"/>
    </source>
</evidence>
<evidence type="ECO:0000256" key="1">
    <source>
        <dbReference type="ARBA" id="ARBA00004123"/>
    </source>
</evidence>
<evidence type="ECO:0000256" key="4">
    <source>
        <dbReference type="ARBA" id="ARBA00044496"/>
    </source>
</evidence>